<dbReference type="AlphaFoldDB" id="A0A168SEV8"/>
<dbReference type="InterPro" id="IPR003890">
    <property type="entry name" value="MIF4G-like_typ-3"/>
</dbReference>
<dbReference type="SMART" id="SM00543">
    <property type="entry name" value="MIF4G"/>
    <property type="match status" value="1"/>
</dbReference>
<feature type="compositionally biased region" description="Basic and acidic residues" evidence="1">
    <location>
        <begin position="90"/>
        <end position="101"/>
    </location>
</feature>
<dbReference type="GO" id="GO:0003723">
    <property type="term" value="F:RNA binding"/>
    <property type="evidence" value="ECO:0007669"/>
    <property type="project" value="InterPro"/>
</dbReference>
<dbReference type="PANTHER" id="PTHR18034:SF4">
    <property type="entry name" value="NUCLEOLAR MIF4G DOMAIN-CONTAINING PROTEIN 1"/>
    <property type="match status" value="1"/>
</dbReference>
<organism evidence="3">
    <name type="scientific">Absidia glauca</name>
    <name type="common">Pin mould</name>
    <dbReference type="NCBI Taxonomy" id="4829"/>
    <lineage>
        <taxon>Eukaryota</taxon>
        <taxon>Fungi</taxon>
        <taxon>Fungi incertae sedis</taxon>
        <taxon>Mucoromycota</taxon>
        <taxon>Mucoromycotina</taxon>
        <taxon>Mucoromycetes</taxon>
        <taxon>Mucorales</taxon>
        <taxon>Cunninghamellaceae</taxon>
        <taxon>Absidia</taxon>
    </lineage>
</organism>
<evidence type="ECO:0000259" key="2">
    <source>
        <dbReference type="SMART" id="SM00543"/>
    </source>
</evidence>
<dbReference type="GO" id="GO:0042274">
    <property type="term" value="P:ribosomal small subunit biogenesis"/>
    <property type="evidence" value="ECO:0007669"/>
    <property type="project" value="TreeGrafter"/>
</dbReference>
<feature type="compositionally biased region" description="Basic residues" evidence="1">
    <location>
        <begin position="103"/>
        <end position="114"/>
    </location>
</feature>
<dbReference type="Proteomes" id="UP000078561">
    <property type="component" value="Unassembled WGS sequence"/>
</dbReference>
<feature type="region of interest" description="Disordered" evidence="1">
    <location>
        <begin position="73"/>
        <end position="151"/>
    </location>
</feature>
<dbReference type="STRING" id="4829.A0A168SEV8"/>
<gene>
    <name evidence="3" type="primary">ABSGL_13997.1 scaffold 14385</name>
</gene>
<dbReference type="InterPro" id="IPR016024">
    <property type="entry name" value="ARM-type_fold"/>
</dbReference>
<feature type="region of interest" description="Disordered" evidence="1">
    <location>
        <begin position="1"/>
        <end position="32"/>
    </location>
</feature>
<dbReference type="SUPFAM" id="SSF48371">
    <property type="entry name" value="ARM repeat"/>
    <property type="match status" value="1"/>
</dbReference>
<feature type="compositionally biased region" description="Low complexity" evidence="1">
    <location>
        <begin position="130"/>
        <end position="149"/>
    </location>
</feature>
<feature type="domain" description="MIF4G" evidence="2">
    <location>
        <begin position="366"/>
        <end position="528"/>
    </location>
</feature>
<protein>
    <recommendedName>
        <fullName evidence="2">MIF4G domain-containing protein</fullName>
    </recommendedName>
</protein>
<dbReference type="EMBL" id="LT554895">
    <property type="protein sequence ID" value="SAM08334.1"/>
    <property type="molecule type" value="Genomic_DNA"/>
</dbReference>
<reference evidence="3" key="1">
    <citation type="submission" date="2016-04" db="EMBL/GenBank/DDBJ databases">
        <authorList>
            <person name="Evans L.H."/>
            <person name="Alamgir A."/>
            <person name="Owens N."/>
            <person name="Weber N.D."/>
            <person name="Virtaneva K."/>
            <person name="Barbian K."/>
            <person name="Babar A."/>
            <person name="Rosenke K."/>
        </authorList>
    </citation>
    <scope>NUCLEOTIDE SEQUENCE [LARGE SCALE GENOMIC DNA]</scope>
    <source>
        <strain evidence="3">CBS 101.48</strain>
    </source>
</reference>
<keyword evidence="4" id="KW-1185">Reference proteome</keyword>
<dbReference type="Gene3D" id="1.25.40.180">
    <property type="match status" value="1"/>
</dbReference>
<accession>A0A168SEV8</accession>
<evidence type="ECO:0000313" key="3">
    <source>
        <dbReference type="EMBL" id="SAM08334.1"/>
    </source>
</evidence>
<dbReference type="InParanoid" id="A0A168SEV8"/>
<sequence>MAFRSNQQQSVRKNGYDPNYKPTPGSVLPGKIKDELNELDPGKPRCKQQLNIHGLTLLLFPLDHKDTRKFTKKYVNKSANRKELRKQKRSEKGQKRQEYQQHMHAKIHQNKRKPQQQQQDGKAQKRPKTDTTAQPKPQQPQQKPAVKVTTPTNNDQALKKLAKTNPHLYSLLSTDELVDGRTNDDAFAEDDQYIAYWEKKLKMTKSKKFGKAFEDDGLLDVLGNLATGGDAGDSVAAAPQDGLDYLRQKRLAKKNEQLKAQKQEQEAEEAMDDLFDGLDSEEEDDDDEEDEDMDLDDFGSVEENDLEEDSEEDSEEDDGDSDEEESQEQQSVKPVAPPPTTAATKYIPPHLRQKATTKTEQQLRLQRQLQGLLNKLSESNMESILLEIEKLYGDYSRNDVNTIITELILTSIAQKSNLLDSFVITYATIVGSLYRLIGIEFVAYFVQTLVETFEKNYKSAQAAIASGQDQGEEGPEGAKEAKNLLTLTLELYNFQVISCILVYDLVRLLIEHMDEQAVELLLKIVRSK</sequence>
<dbReference type="PANTHER" id="PTHR18034">
    <property type="entry name" value="CELL CYCLE CONTROL PROTEIN CWF22-RELATED"/>
    <property type="match status" value="1"/>
</dbReference>
<dbReference type="InterPro" id="IPR050781">
    <property type="entry name" value="CWC22_splicing_factor"/>
</dbReference>
<dbReference type="OrthoDB" id="361797at2759"/>
<name>A0A168SEV8_ABSGL</name>
<feature type="compositionally biased region" description="Acidic residues" evidence="1">
    <location>
        <begin position="277"/>
        <end position="327"/>
    </location>
</feature>
<feature type="region of interest" description="Disordered" evidence="1">
    <location>
        <begin position="277"/>
        <end position="359"/>
    </location>
</feature>
<dbReference type="Pfam" id="PF02854">
    <property type="entry name" value="MIF4G"/>
    <property type="match status" value="1"/>
</dbReference>
<feature type="compositionally biased region" description="Polar residues" evidence="1">
    <location>
        <begin position="1"/>
        <end position="12"/>
    </location>
</feature>
<dbReference type="GO" id="GO:0005730">
    <property type="term" value="C:nucleolus"/>
    <property type="evidence" value="ECO:0007669"/>
    <property type="project" value="TreeGrafter"/>
</dbReference>
<proteinExistence type="predicted"/>
<evidence type="ECO:0000313" key="4">
    <source>
        <dbReference type="Proteomes" id="UP000078561"/>
    </source>
</evidence>
<evidence type="ECO:0000256" key="1">
    <source>
        <dbReference type="SAM" id="MobiDB-lite"/>
    </source>
</evidence>